<protein>
    <submittedName>
        <fullName evidence="3">Uncharacterized protein</fullName>
    </submittedName>
</protein>
<reference evidence="3" key="1">
    <citation type="submission" date="2022-11" db="UniProtKB">
        <authorList>
            <consortium name="WormBaseParasite"/>
        </authorList>
    </citation>
    <scope>IDENTIFICATION</scope>
</reference>
<accession>A0A915KP63</accession>
<sequence>MGENRTKNGRKMDKNRSKNWAAGSRVATGEPDSSPRAKSEKRRRAARITGGCQEHDNYIET</sequence>
<evidence type="ECO:0000313" key="3">
    <source>
        <dbReference type="WBParaSite" id="nRc.2.0.1.t40576-RA"/>
    </source>
</evidence>
<feature type="region of interest" description="Disordered" evidence="1">
    <location>
        <begin position="1"/>
        <end position="61"/>
    </location>
</feature>
<dbReference type="WBParaSite" id="nRc.2.0.1.t40576-RA">
    <property type="protein sequence ID" value="nRc.2.0.1.t40576-RA"/>
    <property type="gene ID" value="nRc.2.0.1.g40576"/>
</dbReference>
<proteinExistence type="predicted"/>
<keyword evidence="2" id="KW-1185">Reference proteome</keyword>
<feature type="compositionally biased region" description="Basic and acidic residues" evidence="1">
    <location>
        <begin position="1"/>
        <end position="16"/>
    </location>
</feature>
<dbReference type="AlphaFoldDB" id="A0A915KP63"/>
<dbReference type="Proteomes" id="UP000887565">
    <property type="component" value="Unplaced"/>
</dbReference>
<evidence type="ECO:0000256" key="1">
    <source>
        <dbReference type="SAM" id="MobiDB-lite"/>
    </source>
</evidence>
<evidence type="ECO:0000313" key="2">
    <source>
        <dbReference type="Proteomes" id="UP000887565"/>
    </source>
</evidence>
<name>A0A915KP63_ROMCU</name>
<organism evidence="2 3">
    <name type="scientific">Romanomermis culicivorax</name>
    <name type="common">Nematode worm</name>
    <dbReference type="NCBI Taxonomy" id="13658"/>
    <lineage>
        <taxon>Eukaryota</taxon>
        <taxon>Metazoa</taxon>
        <taxon>Ecdysozoa</taxon>
        <taxon>Nematoda</taxon>
        <taxon>Enoplea</taxon>
        <taxon>Dorylaimia</taxon>
        <taxon>Mermithida</taxon>
        <taxon>Mermithoidea</taxon>
        <taxon>Mermithidae</taxon>
        <taxon>Romanomermis</taxon>
    </lineage>
</organism>